<dbReference type="EMBL" id="LVXG01000007">
    <property type="protein sequence ID" value="OQP52757.1"/>
    <property type="molecule type" value="Genomic_DNA"/>
</dbReference>
<keyword evidence="2" id="KW-1185">Reference proteome</keyword>
<comment type="caution">
    <text evidence="1">The sequence shown here is derived from an EMBL/GenBank/DDBJ whole genome shotgun (WGS) entry which is preliminary data.</text>
</comment>
<protein>
    <submittedName>
        <fullName evidence="1">Uncharacterized protein</fullName>
    </submittedName>
</protein>
<evidence type="ECO:0000313" key="1">
    <source>
        <dbReference type="EMBL" id="OQP52757.1"/>
    </source>
</evidence>
<name>A0A1V9F3A8_9BACT</name>
<dbReference type="RefSeq" id="WP_081197850.1">
    <property type="nucleotide sequence ID" value="NZ_FOCZ01000009.1"/>
</dbReference>
<reference evidence="2" key="1">
    <citation type="submission" date="2016-04" db="EMBL/GenBank/DDBJ databases">
        <authorList>
            <person name="Chen L."/>
            <person name="Zhuang W."/>
            <person name="Wang G."/>
        </authorList>
    </citation>
    <scope>NUCLEOTIDE SEQUENCE [LARGE SCALE GENOMIC DNA]</scope>
    <source>
        <strain evidence="2">17621</strain>
    </source>
</reference>
<dbReference type="Proteomes" id="UP000192610">
    <property type="component" value="Unassembled WGS sequence"/>
</dbReference>
<organism evidence="1 2">
    <name type="scientific">Niastella yeongjuensis</name>
    <dbReference type="NCBI Taxonomy" id="354355"/>
    <lineage>
        <taxon>Bacteria</taxon>
        <taxon>Pseudomonadati</taxon>
        <taxon>Bacteroidota</taxon>
        <taxon>Chitinophagia</taxon>
        <taxon>Chitinophagales</taxon>
        <taxon>Chitinophagaceae</taxon>
        <taxon>Niastella</taxon>
    </lineage>
</organism>
<gene>
    <name evidence="1" type="ORF">A4H97_23920</name>
</gene>
<accession>A0A1V9F3A8</accession>
<evidence type="ECO:0000313" key="2">
    <source>
        <dbReference type="Proteomes" id="UP000192610"/>
    </source>
</evidence>
<sequence>MLSETIVELLDPNWTEMVSQGTNVKFMLNGIMISDSRAKLESVLNDKEVNYKIFYPLVNEVNKRTYECDGYKFNLVDDTVVGFALTYTELDSEYVKKCLGETDQEIAITGEVYSMYDWQLLGYNWKYNRLNLEISIDKEKLIANTFYVGKNVSS</sequence>
<dbReference type="STRING" id="354355.SAMN05660816_04671"/>
<dbReference type="AlphaFoldDB" id="A0A1V9F3A8"/>
<proteinExistence type="predicted"/>